<evidence type="ECO:0000256" key="3">
    <source>
        <dbReference type="ARBA" id="ARBA00023136"/>
    </source>
</evidence>
<feature type="signal peptide" evidence="7">
    <location>
        <begin position="1"/>
        <end position="20"/>
    </location>
</feature>
<feature type="region of interest" description="Disordered" evidence="5">
    <location>
        <begin position="268"/>
        <end position="330"/>
    </location>
</feature>
<name>A0A8J1ISP6_XENTR</name>
<evidence type="ECO:0000256" key="5">
    <source>
        <dbReference type="SAM" id="MobiDB-lite"/>
    </source>
</evidence>
<dbReference type="InterPro" id="IPR007110">
    <property type="entry name" value="Ig-like_dom"/>
</dbReference>
<dbReference type="PANTHER" id="PTHR12080:SF55">
    <property type="entry name" value="LYMPHOCYTE FUNCTION-ASSOCIATED ANTIGEN 3"/>
    <property type="match status" value="1"/>
</dbReference>
<dbReference type="Gene3D" id="2.60.40.10">
    <property type="entry name" value="Immunoglobulins"/>
    <property type="match status" value="2"/>
</dbReference>
<dbReference type="RefSeq" id="XP_031747770.1">
    <property type="nucleotide sequence ID" value="XM_031891910.1"/>
</dbReference>
<keyword evidence="4" id="KW-0325">Glycoprotein</keyword>
<reference evidence="10" key="1">
    <citation type="submission" date="2025-08" db="UniProtKB">
        <authorList>
            <consortium name="RefSeq"/>
        </authorList>
    </citation>
    <scope>IDENTIFICATION</scope>
    <source>
        <strain evidence="10">Nigerian</strain>
        <tissue evidence="10">Liver and blood</tissue>
    </source>
</reference>
<organism evidence="9 10">
    <name type="scientific">Xenopus tropicalis</name>
    <name type="common">Western clawed frog</name>
    <name type="synonym">Silurana tropicalis</name>
    <dbReference type="NCBI Taxonomy" id="8364"/>
    <lineage>
        <taxon>Eukaryota</taxon>
        <taxon>Metazoa</taxon>
        <taxon>Chordata</taxon>
        <taxon>Craniata</taxon>
        <taxon>Vertebrata</taxon>
        <taxon>Euteleostomi</taxon>
        <taxon>Amphibia</taxon>
        <taxon>Batrachia</taxon>
        <taxon>Anura</taxon>
        <taxon>Pipoidea</taxon>
        <taxon>Pipidae</taxon>
        <taxon>Xenopodinae</taxon>
        <taxon>Xenopus</taxon>
        <taxon>Silurana</taxon>
    </lineage>
</organism>
<feature type="chain" id="PRO_5035315623" evidence="7">
    <location>
        <begin position="21"/>
        <end position="419"/>
    </location>
</feature>
<dbReference type="GO" id="GO:0016020">
    <property type="term" value="C:membrane"/>
    <property type="evidence" value="ECO:0007669"/>
    <property type="project" value="UniProtKB-SubCell"/>
</dbReference>
<evidence type="ECO:0000256" key="2">
    <source>
        <dbReference type="ARBA" id="ARBA00022729"/>
    </source>
</evidence>
<dbReference type="AGR" id="Xenbase:XB-GENE-29083855"/>
<keyword evidence="3 6" id="KW-0472">Membrane</keyword>
<dbReference type="OrthoDB" id="9835793at2759"/>
<keyword evidence="9" id="KW-1185">Reference proteome</keyword>
<dbReference type="Xenbase" id="XB-GENE-29083855">
    <property type="gene designation" value="LOC100497768"/>
</dbReference>
<feature type="domain" description="Ig-like" evidence="8">
    <location>
        <begin position="132"/>
        <end position="215"/>
    </location>
</feature>
<evidence type="ECO:0000256" key="4">
    <source>
        <dbReference type="ARBA" id="ARBA00023180"/>
    </source>
</evidence>
<dbReference type="Proteomes" id="UP000008143">
    <property type="component" value="Chromosome 8"/>
</dbReference>
<sequence length="419" mass="46191">MKLLLYQSLMLLSWYQYISCNGECGPRINVPGAEGGGATLPVRVQEQIKDISWVISDGGRVNHFATTKPNEPIDIRDNKFDGRLRSETNGSLTLTDLTNQDQRIYTANIRSQSNQRCDQLYHLQVFKKLSSEDILIHQNITQNDTHNGPCTFTGTLTCTVNASDVTLTWNNTNSPGTEVTNHTLRVYNAQSLAIYSCAARNPISEASRTAHNKETCDKGHTALKLAGNSAPSGWIVLGLIPVGIVVAAGYCWFKRKKDQHNLEIKENTVYGQGRTGPPGNGKKPCGPRWPDTIPAGHSPKPLISPPGAQKVQRPEKGTVSDYGTEKERDEERALTVYTEVLLPKGGRAGQGNPTQGEKIETVYSEVTLPAQGPEDQCRKKKPYSEDQKEESCYDLVKAPINTRDPSSNNPSRPSYNQLV</sequence>
<keyword evidence="6" id="KW-0812">Transmembrane</keyword>
<evidence type="ECO:0000313" key="11">
    <source>
        <dbReference type="Xenbase" id="XB-GENE-29083855"/>
    </source>
</evidence>
<feature type="region of interest" description="Disordered" evidence="5">
    <location>
        <begin position="367"/>
        <end position="419"/>
    </location>
</feature>
<proteinExistence type="predicted"/>
<gene>
    <name evidence="10 11" type="primary">LOC100497768</name>
</gene>
<dbReference type="PANTHER" id="PTHR12080">
    <property type="entry name" value="SIGNALING LYMPHOCYTIC ACTIVATION MOLECULE"/>
    <property type="match status" value="1"/>
</dbReference>
<keyword evidence="2 7" id="KW-0732">Signal</keyword>
<accession>A0A8J1ISP6</accession>
<dbReference type="InterPro" id="IPR013106">
    <property type="entry name" value="Ig_V-set"/>
</dbReference>
<dbReference type="InterPro" id="IPR036179">
    <property type="entry name" value="Ig-like_dom_sf"/>
</dbReference>
<dbReference type="InterPro" id="IPR015631">
    <property type="entry name" value="CD2/SLAM_rcpt"/>
</dbReference>
<dbReference type="Pfam" id="PF07686">
    <property type="entry name" value="V-set"/>
    <property type="match status" value="1"/>
</dbReference>
<dbReference type="SUPFAM" id="SSF48726">
    <property type="entry name" value="Immunoglobulin"/>
    <property type="match status" value="2"/>
</dbReference>
<feature type="compositionally biased region" description="Basic and acidic residues" evidence="5">
    <location>
        <begin position="312"/>
        <end position="330"/>
    </location>
</feature>
<evidence type="ECO:0000313" key="9">
    <source>
        <dbReference type="Proteomes" id="UP000008143"/>
    </source>
</evidence>
<protein>
    <submittedName>
        <fullName evidence="10">SLAM family member 5 isoform X1</fullName>
    </submittedName>
</protein>
<dbReference type="InterPro" id="IPR013783">
    <property type="entry name" value="Ig-like_fold"/>
</dbReference>
<evidence type="ECO:0000256" key="1">
    <source>
        <dbReference type="ARBA" id="ARBA00004370"/>
    </source>
</evidence>
<dbReference type="KEGG" id="xtr:100497768"/>
<evidence type="ECO:0000256" key="6">
    <source>
        <dbReference type="SAM" id="Phobius"/>
    </source>
</evidence>
<dbReference type="GeneID" id="100497768"/>
<dbReference type="PROSITE" id="PS50835">
    <property type="entry name" value="IG_LIKE"/>
    <property type="match status" value="1"/>
</dbReference>
<feature type="compositionally biased region" description="Basic and acidic residues" evidence="5">
    <location>
        <begin position="382"/>
        <end position="391"/>
    </location>
</feature>
<evidence type="ECO:0000313" key="10">
    <source>
        <dbReference type="RefSeq" id="XP_031747770.1"/>
    </source>
</evidence>
<feature type="transmembrane region" description="Helical" evidence="6">
    <location>
        <begin position="233"/>
        <end position="253"/>
    </location>
</feature>
<evidence type="ECO:0000256" key="7">
    <source>
        <dbReference type="SAM" id="SignalP"/>
    </source>
</evidence>
<feature type="compositionally biased region" description="Low complexity" evidence="5">
    <location>
        <begin position="405"/>
        <end position="419"/>
    </location>
</feature>
<comment type="subcellular location">
    <subcellularLocation>
        <location evidence="1">Membrane</location>
    </subcellularLocation>
</comment>
<keyword evidence="6" id="KW-1133">Transmembrane helix</keyword>
<dbReference type="AlphaFoldDB" id="A0A8J1ISP6"/>
<evidence type="ECO:0000259" key="8">
    <source>
        <dbReference type="PROSITE" id="PS50835"/>
    </source>
</evidence>